<dbReference type="InterPro" id="IPR036890">
    <property type="entry name" value="HATPase_C_sf"/>
</dbReference>
<keyword evidence="7" id="KW-0067">ATP-binding</keyword>
<dbReference type="InterPro" id="IPR004358">
    <property type="entry name" value="Sig_transdc_His_kin-like_C"/>
</dbReference>
<comment type="catalytic activity">
    <reaction evidence="1">
        <text>ATP + protein L-histidine = ADP + protein N-phospho-L-histidine.</text>
        <dbReference type="EC" id="2.7.13.3"/>
    </reaction>
</comment>
<accession>A0A398BAC7</accession>
<name>A0A398BAC7_9BACI</name>
<proteinExistence type="predicted"/>
<gene>
    <name evidence="11" type="ORF">D1953_06455</name>
</gene>
<dbReference type="Gene3D" id="3.30.565.10">
    <property type="entry name" value="Histidine kinase-like ATPase, C-terminal domain"/>
    <property type="match status" value="1"/>
</dbReference>
<dbReference type="SMART" id="SM00387">
    <property type="entry name" value="HATPase_c"/>
    <property type="match status" value="1"/>
</dbReference>
<evidence type="ECO:0000259" key="9">
    <source>
        <dbReference type="PROSITE" id="PS50109"/>
    </source>
</evidence>
<dbReference type="InterPro" id="IPR005467">
    <property type="entry name" value="His_kinase_dom"/>
</dbReference>
<dbReference type="InterPro" id="IPR036513">
    <property type="entry name" value="STAS_dom_sf"/>
</dbReference>
<dbReference type="InterPro" id="IPR003661">
    <property type="entry name" value="HisK_dim/P_dom"/>
</dbReference>
<organism evidence="11 12">
    <name type="scientific">Peribacillus asahii</name>
    <dbReference type="NCBI Taxonomy" id="228899"/>
    <lineage>
        <taxon>Bacteria</taxon>
        <taxon>Bacillati</taxon>
        <taxon>Bacillota</taxon>
        <taxon>Bacilli</taxon>
        <taxon>Bacillales</taxon>
        <taxon>Bacillaceae</taxon>
        <taxon>Peribacillus</taxon>
    </lineage>
</organism>
<evidence type="ECO:0000256" key="1">
    <source>
        <dbReference type="ARBA" id="ARBA00000085"/>
    </source>
</evidence>
<dbReference type="InterPro" id="IPR003594">
    <property type="entry name" value="HATPase_dom"/>
</dbReference>
<dbReference type="CDD" id="cd07041">
    <property type="entry name" value="STAS_RsbR_RsbS_like"/>
    <property type="match status" value="1"/>
</dbReference>
<dbReference type="PRINTS" id="PR00344">
    <property type="entry name" value="BCTRLSENSOR"/>
</dbReference>
<evidence type="ECO:0000256" key="7">
    <source>
        <dbReference type="ARBA" id="ARBA00022840"/>
    </source>
</evidence>
<keyword evidence="12" id="KW-1185">Reference proteome</keyword>
<dbReference type="SUPFAM" id="SSF55874">
    <property type="entry name" value="ATPase domain of HSP90 chaperone/DNA topoisomerase II/histidine kinase"/>
    <property type="match status" value="1"/>
</dbReference>
<evidence type="ECO:0000256" key="4">
    <source>
        <dbReference type="ARBA" id="ARBA00022679"/>
    </source>
</evidence>
<feature type="domain" description="STAS" evidence="10">
    <location>
        <begin position="512"/>
        <end position="624"/>
    </location>
</feature>
<keyword evidence="8" id="KW-0902">Two-component regulatory system</keyword>
<dbReference type="PANTHER" id="PTHR33745">
    <property type="entry name" value="RSBT ANTAGONIST PROTEIN RSBS-RELATED"/>
    <property type="match status" value="1"/>
</dbReference>
<dbReference type="Proteomes" id="UP000266016">
    <property type="component" value="Unassembled WGS sequence"/>
</dbReference>
<dbReference type="EMBL" id="QWVS01000013">
    <property type="protein sequence ID" value="RID86955.1"/>
    <property type="molecule type" value="Genomic_DNA"/>
</dbReference>
<dbReference type="Pfam" id="PF00512">
    <property type="entry name" value="HisKA"/>
    <property type="match status" value="1"/>
</dbReference>
<dbReference type="Pfam" id="PF01740">
    <property type="entry name" value="STAS"/>
    <property type="match status" value="1"/>
</dbReference>
<keyword evidence="6" id="KW-0418">Kinase</keyword>
<reference evidence="11 12" key="1">
    <citation type="submission" date="2018-08" db="EMBL/GenBank/DDBJ databases">
        <title>Bacillus jemisoniae sp. nov., Bacillus chryseoplanitiae sp. nov., Bacillus resnikiae sp. nov., and Bacillus frankliniae sp. nov., isolated from Viking spacecraft and associated surfaces.</title>
        <authorList>
            <person name="Seuylemezian A."/>
            <person name="Vaishampayan P."/>
        </authorList>
    </citation>
    <scope>NUCLEOTIDE SEQUENCE [LARGE SCALE GENOMIC DNA]</scope>
    <source>
        <strain evidence="11 12">MA001</strain>
    </source>
</reference>
<keyword evidence="3" id="KW-0597">Phosphoprotein</keyword>
<evidence type="ECO:0000313" key="12">
    <source>
        <dbReference type="Proteomes" id="UP000266016"/>
    </source>
</evidence>
<evidence type="ECO:0000313" key="11">
    <source>
        <dbReference type="EMBL" id="RID86955.1"/>
    </source>
</evidence>
<dbReference type="PANTHER" id="PTHR33745:SF3">
    <property type="entry name" value="RSBT CO-ANTAGONIST PROTEIN RSBRC"/>
    <property type="match status" value="1"/>
</dbReference>
<protein>
    <recommendedName>
        <fullName evidence="2">histidine kinase</fullName>
        <ecNumber evidence="2">2.7.13.3</ecNumber>
    </recommendedName>
</protein>
<evidence type="ECO:0000256" key="6">
    <source>
        <dbReference type="ARBA" id="ARBA00022777"/>
    </source>
</evidence>
<dbReference type="AlphaFoldDB" id="A0A398BAC7"/>
<dbReference type="InterPro" id="IPR002645">
    <property type="entry name" value="STAS_dom"/>
</dbReference>
<dbReference type="CDD" id="cd00082">
    <property type="entry name" value="HisKA"/>
    <property type="match status" value="1"/>
</dbReference>
<dbReference type="SUPFAM" id="SSF47384">
    <property type="entry name" value="Homodimeric domain of signal transducing histidine kinase"/>
    <property type="match status" value="1"/>
</dbReference>
<dbReference type="CDD" id="cd00075">
    <property type="entry name" value="HATPase"/>
    <property type="match status" value="1"/>
</dbReference>
<dbReference type="SUPFAM" id="SSF52091">
    <property type="entry name" value="SpoIIaa-like"/>
    <property type="match status" value="1"/>
</dbReference>
<dbReference type="Pfam" id="PF02518">
    <property type="entry name" value="HATPase_c"/>
    <property type="match status" value="1"/>
</dbReference>
<dbReference type="PROSITE" id="PS50801">
    <property type="entry name" value="STAS"/>
    <property type="match status" value="1"/>
</dbReference>
<evidence type="ECO:0000256" key="3">
    <source>
        <dbReference type="ARBA" id="ARBA00022553"/>
    </source>
</evidence>
<dbReference type="SMART" id="SM00388">
    <property type="entry name" value="HisKA"/>
    <property type="match status" value="1"/>
</dbReference>
<evidence type="ECO:0000256" key="2">
    <source>
        <dbReference type="ARBA" id="ARBA00012438"/>
    </source>
</evidence>
<dbReference type="Gene3D" id="1.10.287.130">
    <property type="match status" value="1"/>
</dbReference>
<comment type="caution">
    <text evidence="11">The sequence shown here is derived from an EMBL/GenBank/DDBJ whole genome shotgun (WGS) entry which is preliminary data.</text>
</comment>
<keyword evidence="5" id="KW-0547">Nucleotide-binding</keyword>
<sequence>MKGRLDTLTTSLAAHEISYGLIELHPDGTIQSVNDEAKRLLLSDESDTNYLFHQIKNKEVKTKLHECFMGKHNEFMATIDSQPYFFLFHKTQEDQKGQNIYLYIFNLHYLQHHHDHTNLNNHLLSSIGEMAAGIAHEVRNPLTAVKGFLQLISQTDQSEYSQIALSELERAIHILNDLMSVSKPEFTQEELIDFNICTEIESILLLFQNQLYSINVIKQFDNENIRIIGQKDQLKKALFNLIKNAIEAMPKGGTLVIEQTEDYENIHLSISDSGVGIPKDKLRLLGTPFFTMKQDGKGMGLAQVFNAIQNNHAKIRVTSEEGQGTTFFLSFKKTLKHSVPFTGGDSMVQTIDTKHSLAEFLSNNIHFYTSEWMQYLQATKSYLISLLNENGETENYKKFGNPIMLLVAQNISELKTEQIMDVAKERGVRSAKTEFPMHLAWELFQSSRGIIWNSIRAFYNESEKTLDMDQFFALERRVNDIIDLYIDSYTAYFVSYKEELLKSHRETVDELSVPIIPIADKVCILPIVGNVDTFRARKIREKTLVRVKELKAEQLIIDISGVPFVDTAVVNHLFKIVKGIKLLGCSTILTGISPEIADTMIELGIEIDSELKTRSDLQQALHDIQFAAKK</sequence>
<dbReference type="GO" id="GO:0000155">
    <property type="term" value="F:phosphorelay sensor kinase activity"/>
    <property type="evidence" value="ECO:0007669"/>
    <property type="project" value="InterPro"/>
</dbReference>
<dbReference type="InterPro" id="IPR051932">
    <property type="entry name" value="Bact_StressResp_Reg"/>
</dbReference>
<keyword evidence="4" id="KW-0808">Transferase</keyword>
<dbReference type="InterPro" id="IPR036097">
    <property type="entry name" value="HisK_dim/P_sf"/>
</dbReference>
<feature type="domain" description="Histidine kinase" evidence="9">
    <location>
        <begin position="133"/>
        <end position="335"/>
    </location>
</feature>
<dbReference type="PROSITE" id="PS50109">
    <property type="entry name" value="HIS_KIN"/>
    <property type="match status" value="1"/>
</dbReference>
<evidence type="ECO:0000256" key="5">
    <source>
        <dbReference type="ARBA" id="ARBA00022741"/>
    </source>
</evidence>
<evidence type="ECO:0000259" key="10">
    <source>
        <dbReference type="PROSITE" id="PS50801"/>
    </source>
</evidence>
<evidence type="ECO:0000256" key="8">
    <source>
        <dbReference type="ARBA" id="ARBA00023012"/>
    </source>
</evidence>
<dbReference type="GO" id="GO:0005524">
    <property type="term" value="F:ATP binding"/>
    <property type="evidence" value="ECO:0007669"/>
    <property type="project" value="UniProtKB-KW"/>
</dbReference>
<dbReference type="Gene3D" id="3.30.750.24">
    <property type="entry name" value="STAS domain"/>
    <property type="match status" value="1"/>
</dbReference>
<dbReference type="EC" id="2.7.13.3" evidence="2"/>